<feature type="compositionally biased region" description="Basic residues" evidence="11">
    <location>
        <begin position="1852"/>
        <end position="1863"/>
    </location>
</feature>
<evidence type="ECO:0000313" key="13">
    <source>
        <dbReference type="EMBL" id="KKK21652.1"/>
    </source>
</evidence>
<dbReference type="InterPro" id="IPR036866">
    <property type="entry name" value="RibonucZ/Hydroxyglut_hydro"/>
</dbReference>
<dbReference type="PANTHER" id="PTHR12553:SF49">
    <property type="entry name" value="ZINC PHOSPHODIESTERASE ELAC PROTEIN 2"/>
    <property type="match status" value="1"/>
</dbReference>
<dbReference type="GO" id="GO:0042781">
    <property type="term" value="F:3'-tRNA processing endoribonuclease activity"/>
    <property type="evidence" value="ECO:0007669"/>
    <property type="project" value="UniProtKB-EC"/>
</dbReference>
<evidence type="ECO:0000256" key="1">
    <source>
        <dbReference type="ARBA" id="ARBA00000402"/>
    </source>
</evidence>
<evidence type="ECO:0000256" key="2">
    <source>
        <dbReference type="ARBA" id="ARBA00001947"/>
    </source>
</evidence>
<evidence type="ECO:0000256" key="7">
    <source>
        <dbReference type="ARBA" id="ARBA00022723"/>
    </source>
</evidence>
<feature type="region of interest" description="Disordered" evidence="11">
    <location>
        <begin position="205"/>
        <end position="247"/>
    </location>
</feature>
<dbReference type="PANTHER" id="PTHR12553">
    <property type="entry name" value="ZINC PHOSPHODIESTERASE ELAC PROTEIN 2"/>
    <property type="match status" value="1"/>
</dbReference>
<feature type="region of interest" description="Disordered" evidence="11">
    <location>
        <begin position="264"/>
        <end position="319"/>
    </location>
</feature>
<protein>
    <recommendedName>
        <fullName evidence="4">ribonuclease Z</fullName>
        <ecNumber evidence="4">3.1.26.11</ecNumber>
    </recommendedName>
</protein>
<feature type="compositionally biased region" description="Low complexity" evidence="11">
    <location>
        <begin position="1792"/>
        <end position="1806"/>
    </location>
</feature>
<dbReference type="GO" id="GO:1990180">
    <property type="term" value="P:mitochondrial tRNA 3'-end processing"/>
    <property type="evidence" value="ECO:0007669"/>
    <property type="project" value="TreeGrafter"/>
</dbReference>
<dbReference type="Pfam" id="PF13691">
    <property type="entry name" value="Lactamase_B_4"/>
    <property type="match status" value="1"/>
</dbReference>
<proteinExistence type="inferred from homology"/>
<dbReference type="InterPro" id="IPR004827">
    <property type="entry name" value="bZIP"/>
</dbReference>
<dbReference type="Pfam" id="PF00170">
    <property type="entry name" value="bZIP_1"/>
    <property type="match status" value="1"/>
</dbReference>
<dbReference type="CDD" id="cd07718">
    <property type="entry name" value="RNaseZ_ELAC1_ELAC2-C-term-like_MBL-fold"/>
    <property type="match status" value="1"/>
</dbReference>
<keyword evidence="8" id="KW-0255">Endonuclease</keyword>
<dbReference type="Gene3D" id="1.20.5.170">
    <property type="match status" value="1"/>
</dbReference>
<feature type="compositionally biased region" description="Low complexity" evidence="11">
    <location>
        <begin position="1624"/>
        <end position="1633"/>
    </location>
</feature>
<feature type="compositionally biased region" description="Low complexity" evidence="11">
    <location>
        <begin position="270"/>
        <end position="281"/>
    </location>
</feature>
<accession>A0A0F8XDL6</accession>
<dbReference type="InterPro" id="IPR046347">
    <property type="entry name" value="bZIP_sf"/>
</dbReference>
<evidence type="ECO:0000256" key="3">
    <source>
        <dbReference type="ARBA" id="ARBA00007823"/>
    </source>
</evidence>
<dbReference type="EC" id="3.1.26.11" evidence="4"/>
<feature type="compositionally biased region" description="Basic and acidic residues" evidence="11">
    <location>
        <begin position="948"/>
        <end position="957"/>
    </location>
</feature>
<feature type="compositionally biased region" description="Basic and acidic residues" evidence="11">
    <location>
        <begin position="298"/>
        <end position="315"/>
    </location>
</feature>
<evidence type="ECO:0000256" key="9">
    <source>
        <dbReference type="ARBA" id="ARBA00022801"/>
    </source>
</evidence>
<dbReference type="FunFam" id="1.20.5.170:FF:000031">
    <property type="entry name" value="BZIP transcription factor (MeaB)"/>
    <property type="match status" value="1"/>
</dbReference>
<dbReference type="EMBL" id="JZBS01001705">
    <property type="protein sequence ID" value="KKK21652.1"/>
    <property type="molecule type" value="Genomic_DNA"/>
</dbReference>
<dbReference type="GO" id="GO:0005739">
    <property type="term" value="C:mitochondrion"/>
    <property type="evidence" value="ECO:0007669"/>
    <property type="project" value="TreeGrafter"/>
</dbReference>
<feature type="region of interest" description="Disordered" evidence="11">
    <location>
        <begin position="1734"/>
        <end position="1863"/>
    </location>
</feature>
<feature type="compositionally biased region" description="Acidic residues" evidence="11">
    <location>
        <begin position="1657"/>
        <end position="1667"/>
    </location>
</feature>
<feature type="domain" description="BZIP" evidence="12">
    <location>
        <begin position="308"/>
        <end position="371"/>
    </location>
</feature>
<feature type="compositionally biased region" description="Low complexity" evidence="11">
    <location>
        <begin position="1838"/>
        <end position="1851"/>
    </location>
</feature>
<feature type="region of interest" description="Disordered" evidence="11">
    <location>
        <begin position="1608"/>
        <end position="1686"/>
    </location>
</feature>
<reference evidence="13 14" key="1">
    <citation type="submission" date="2015-02" db="EMBL/GenBank/DDBJ databases">
        <title>Draft Genome Sequences of Two Closely-Related Aflatoxigenic Aspergillus Species Obtained from the Cote d'Ivoire.</title>
        <authorList>
            <person name="Moore G.G."/>
            <person name="Beltz S.B."/>
            <person name="Mack B.M."/>
        </authorList>
    </citation>
    <scope>NUCLEOTIDE SEQUENCE [LARGE SCALE GENOMIC DNA]</scope>
    <source>
        <strain evidence="13 14">SRRC1468</strain>
    </source>
</reference>
<dbReference type="OrthoDB" id="527344at2759"/>
<dbReference type="GO" id="GO:0046872">
    <property type="term" value="F:metal ion binding"/>
    <property type="evidence" value="ECO:0007669"/>
    <property type="project" value="UniProtKB-KW"/>
</dbReference>
<feature type="compositionally biased region" description="Basic and acidic residues" evidence="11">
    <location>
        <begin position="230"/>
        <end position="241"/>
    </location>
</feature>
<dbReference type="GO" id="GO:0003700">
    <property type="term" value="F:DNA-binding transcription factor activity"/>
    <property type="evidence" value="ECO:0007669"/>
    <property type="project" value="InterPro"/>
</dbReference>
<feature type="region of interest" description="Disordered" evidence="11">
    <location>
        <begin position="840"/>
        <end position="859"/>
    </location>
</feature>
<feature type="compositionally biased region" description="Basic and acidic residues" evidence="11">
    <location>
        <begin position="1644"/>
        <end position="1653"/>
    </location>
</feature>
<evidence type="ECO:0000256" key="4">
    <source>
        <dbReference type="ARBA" id="ARBA00012477"/>
    </source>
</evidence>
<feature type="region of interest" description="Disordered" evidence="11">
    <location>
        <begin position="389"/>
        <end position="440"/>
    </location>
</feature>
<keyword evidence="7" id="KW-0479">Metal-binding</keyword>
<name>A0A0F8XDL6_9EURO</name>
<dbReference type="STRING" id="308745.A0A0F8XDL6"/>
<dbReference type="CDD" id="cd14810">
    <property type="entry name" value="bZIP_u1"/>
    <property type="match status" value="1"/>
</dbReference>
<comment type="similarity">
    <text evidence="3">Belongs to the RNase Z family.</text>
</comment>
<organism evidence="13 14">
    <name type="scientific">Aspergillus rambellii</name>
    <dbReference type="NCBI Taxonomy" id="308745"/>
    <lineage>
        <taxon>Eukaryota</taxon>
        <taxon>Fungi</taxon>
        <taxon>Dikarya</taxon>
        <taxon>Ascomycota</taxon>
        <taxon>Pezizomycotina</taxon>
        <taxon>Eurotiomycetes</taxon>
        <taxon>Eurotiomycetidae</taxon>
        <taxon>Eurotiales</taxon>
        <taxon>Aspergillaceae</taxon>
        <taxon>Aspergillus</taxon>
        <taxon>Aspergillus subgen. Nidulantes</taxon>
    </lineage>
</organism>
<keyword evidence="9" id="KW-0378">Hydrolase</keyword>
<dbReference type="Proteomes" id="UP000034291">
    <property type="component" value="Unassembled WGS sequence"/>
</dbReference>
<dbReference type="InterPro" id="IPR027794">
    <property type="entry name" value="tRNase_Z_dom"/>
</dbReference>
<dbReference type="PROSITE" id="PS50217">
    <property type="entry name" value="BZIP"/>
    <property type="match status" value="1"/>
</dbReference>
<dbReference type="SMART" id="SM00338">
    <property type="entry name" value="BRLZ"/>
    <property type="match status" value="1"/>
</dbReference>
<feature type="compositionally biased region" description="Pro residues" evidence="11">
    <location>
        <begin position="1674"/>
        <end position="1685"/>
    </location>
</feature>
<keyword evidence="5" id="KW-0819">tRNA processing</keyword>
<comment type="cofactor">
    <cofactor evidence="2">
        <name>Zn(2+)</name>
        <dbReference type="ChEBI" id="CHEBI:29105"/>
    </cofactor>
</comment>
<evidence type="ECO:0000259" key="12">
    <source>
        <dbReference type="PROSITE" id="PS50217"/>
    </source>
</evidence>
<evidence type="ECO:0000256" key="5">
    <source>
        <dbReference type="ARBA" id="ARBA00022694"/>
    </source>
</evidence>
<keyword evidence="6" id="KW-0540">Nuclease</keyword>
<evidence type="ECO:0000256" key="11">
    <source>
        <dbReference type="SAM" id="MobiDB-lite"/>
    </source>
</evidence>
<dbReference type="Gene3D" id="3.60.15.10">
    <property type="entry name" value="Ribonuclease Z/Hydroxyacylglutathione hydrolase-like"/>
    <property type="match status" value="2"/>
</dbReference>
<sequence>MATLAEHPVVAPASYDQDIDSFLNLDQLSYTSSEPARSKIGLTTQPSLPSSEFAASEARSASFASSGQSPIAFQAPSHQYDEHKQQTGLPPGALAQAMTYNHMTPMYNTASPGFPMNGEMFQGQVKRDDGPMDFNSAPPRNPSEMDLESDNSMGAVPGYYFSPSPNKTQFVDPNALGGHELVSVGPSTQVGRMYPGMHQQQAAMAKAAQQQRQHELLRQQQQQQQQFQHPRQEMQHPEAPRAPHPHLTNPLVEERISLLLQQVKQTAVTSPSASPSPSSIPQMTKAKKDEQDMDEDERLLASEEGKKLSSKERRQLRNKVSARAFRSRRKEYIGQLESEVAARTNEAHELRVQNRTLYEENARLTDLARMLLSSPHFSQFLDEMNVNSVPVPSQAQPHQPQQSQPQPQPQQPALSQAPMPQGNMPKDPAISHGQQEFSMSQGSQVGMMMVPNQAMDVSAMNMNNGGWNSGIDMNFGNAPVFAVLEVPEPAIVDAEILSGKSSSFVETYIPEISSSKDDAPVLERLSIVEQPQQQTAVTGVENPDVEIDESDPAFALFVDQPRTTPAQESAPSFEGIQSDKAPSLALVVENDSKTAANRLAYLCDSMEAAFQRVSLMTSHLHFVLAKLASLQLSERLFDRAFRGLVSLPPSRASFSTSQSTQEKKDIYYKGPLHIRSPRNTDERTTIAFQNRFIPSSHIIRAPRLSNNRGKFYIFFKDNIYRPRKDHHLPPPTGVTPMKFNYQLLTTPTADTPGTTLLLHFPDKRYLFGQISEGTQRACTEGGTKVASVSDIFLSGRLEWSNTGGLIGMILTQADGLSSSASAAEQAAREKEANRLKYSVKKGKAGDHSPVVEETPAPEKLSDSQHELTIHGGRNLAHTLATARRFVFRKGTPVYTREYDTETLSKKLHTNEDDPFQKPTWSDQNIKVWAMPISPSSAPPPRPKSPRKRSLDEFRETADTSDSSLHLSDQLMRESVVADMFNSSWSLDALVETRLSQVKMPAVMFVRNPQTKDLEKYTGPAPGSNEPLPDITVLVRKPWPGAAIEKIPTATKNEESLCYIIKNHDIRGRFYAPRALALGVKPGPDFGALTKGGTVTVDGNVITPEMVLGPPRLGQGMVIVDLPTPEYVENFVNRPEWKSPSITTNLAAFIWILGPGVGEHPRLLEFVQKMSKSKHIVSSTDYCPNYLAMKSVSGMVIRMARLRPDNFPVPVHDNATLPQTSYSAESTSLVPTTSSKALLTPAEPGLIVEMEPLFKLDSSVVVPRLNTAKILKQMPVTAQKRAQVITTRLKKAKAGLQRFLKDLPGADAEIITLGTGSSTPSKYRNVSSTLIRVPKQGYYLLDCGENTLGQLKRMYNPEQLREVLRNLRMIWISHLHADHHLGTVSVIKAWYEENYPGGHGQSDSPEMDMATILKEKRLFLVSEQMMIEWLEEYAGVEDFGFGKMVPLSATPVAQHGTIHTTFHYRHCRPDGSYPGRDLPTGKPVTTELSFTDETSPLTPLLRRATGLSDLLTTRVSHCRGALAVSLVYSDGFKASFSGDCRPSDNFALIGRGSTVLIHESTFQDDMIGSAIAKRHSTASEAIAIGHKMHARAILLTHFSQRYQKVQYREHPAATAAKPDQARPISSSSVRPQSSTAPTSPHPKNKKDNEEDVRMTDIPVDELDNEDDNQPLVTSTPPPTSPPPAPEDVPIVAAFDYMRVRIRDMYALEAYSPAIENLLKMIERQAEQEWQLLKTQREENETTKSKVRIKAYKQGAVIKRRKQAGEREQEPEPEPELSFDTQGMTPPQPPKHLSVWSASESESGWSTSDYESETEGTRQGAEKENQSEQWKTRRKDSHVPGSRIRGSSPSRSRSPSRTRTRTPSR</sequence>
<dbReference type="SUPFAM" id="SSF56281">
    <property type="entry name" value="Metallo-hydrolase/oxidoreductase"/>
    <property type="match status" value="2"/>
</dbReference>
<gene>
    <name evidence="13" type="ORF">ARAM_005507</name>
</gene>
<keyword evidence="14" id="KW-1185">Reference proteome</keyword>
<comment type="caution">
    <text evidence="13">The sequence shown here is derived from an EMBL/GenBank/DDBJ whole genome shotgun (WGS) entry which is preliminary data.</text>
</comment>
<dbReference type="InterPro" id="IPR047151">
    <property type="entry name" value="RNZ2-like"/>
</dbReference>
<feature type="region of interest" description="Disordered" evidence="11">
    <location>
        <begin position="930"/>
        <end position="962"/>
    </location>
</feature>
<feature type="compositionally biased region" description="Low complexity" evidence="11">
    <location>
        <begin position="390"/>
        <end position="421"/>
    </location>
</feature>
<feature type="compositionally biased region" description="Low complexity" evidence="11">
    <location>
        <begin position="218"/>
        <end position="229"/>
    </location>
</feature>
<evidence type="ECO:0000256" key="6">
    <source>
        <dbReference type="ARBA" id="ARBA00022722"/>
    </source>
</evidence>
<evidence type="ECO:0000256" key="10">
    <source>
        <dbReference type="ARBA" id="ARBA00022833"/>
    </source>
</evidence>
<keyword evidence="10" id="KW-0862">Zinc</keyword>
<comment type="catalytic activity">
    <reaction evidence="1">
        <text>Endonucleolytic cleavage of RNA, removing extra 3' nucleotides from tRNA precursor, generating 3' termini of tRNAs. A 3'-hydroxy group is left at the tRNA terminus and a 5'-phosphoryl group is left at the trailer molecule.</text>
        <dbReference type="EC" id="3.1.26.11"/>
    </reaction>
</comment>
<evidence type="ECO:0000256" key="8">
    <source>
        <dbReference type="ARBA" id="ARBA00022759"/>
    </source>
</evidence>
<dbReference type="SUPFAM" id="SSF57959">
    <property type="entry name" value="Leucine zipper domain"/>
    <property type="match status" value="1"/>
</dbReference>
<evidence type="ECO:0000313" key="14">
    <source>
        <dbReference type="Proteomes" id="UP000034291"/>
    </source>
</evidence>